<dbReference type="Pfam" id="PF10592">
    <property type="entry name" value="AIPR"/>
    <property type="match status" value="1"/>
</dbReference>
<feature type="domain" description="Abortive phage infection protein C-terminal" evidence="1">
    <location>
        <begin position="224"/>
        <end position="497"/>
    </location>
</feature>
<gene>
    <name evidence="2" type="ORF">ACFQ1O_03795</name>
</gene>
<dbReference type="InterPro" id="IPR018891">
    <property type="entry name" value="AIPR_C"/>
</dbReference>
<proteinExistence type="predicted"/>
<organism evidence="2 3">
    <name type="scientific">Pseudofulvibacter geojedonensis</name>
    <dbReference type="NCBI Taxonomy" id="1123758"/>
    <lineage>
        <taxon>Bacteria</taxon>
        <taxon>Pseudomonadati</taxon>
        <taxon>Bacteroidota</taxon>
        <taxon>Flavobacteriia</taxon>
        <taxon>Flavobacteriales</taxon>
        <taxon>Flavobacteriaceae</taxon>
        <taxon>Pseudofulvibacter</taxon>
    </lineage>
</organism>
<dbReference type="EMBL" id="JBHTJM010000005">
    <property type="protein sequence ID" value="MFD0963125.1"/>
    <property type="molecule type" value="Genomic_DNA"/>
</dbReference>
<evidence type="ECO:0000313" key="3">
    <source>
        <dbReference type="Proteomes" id="UP001596997"/>
    </source>
</evidence>
<dbReference type="Proteomes" id="UP001596997">
    <property type="component" value="Unassembled WGS sequence"/>
</dbReference>
<reference evidence="3" key="1">
    <citation type="journal article" date="2019" name="Int. J. Syst. Evol. Microbiol.">
        <title>The Global Catalogue of Microorganisms (GCM) 10K type strain sequencing project: providing services to taxonomists for standard genome sequencing and annotation.</title>
        <authorList>
            <consortium name="The Broad Institute Genomics Platform"/>
            <consortium name="The Broad Institute Genome Sequencing Center for Infectious Disease"/>
            <person name="Wu L."/>
            <person name="Ma J."/>
        </authorList>
    </citation>
    <scope>NUCLEOTIDE SEQUENCE [LARGE SCALE GENOMIC DNA]</scope>
    <source>
        <strain evidence="3">CCUG 62114</strain>
    </source>
</reference>
<comment type="caution">
    <text evidence="2">The sequence shown here is derived from an EMBL/GenBank/DDBJ whole genome shotgun (WGS) entry which is preliminary data.</text>
</comment>
<evidence type="ECO:0000259" key="1">
    <source>
        <dbReference type="Pfam" id="PF10592"/>
    </source>
</evidence>
<name>A0ABW3I0T3_9FLAO</name>
<dbReference type="RefSeq" id="WP_377713517.1">
    <property type="nucleotide sequence ID" value="NZ_JBHTJM010000005.1"/>
</dbReference>
<keyword evidence="3" id="KW-1185">Reference proteome</keyword>
<accession>A0ABW3I0T3</accession>
<sequence length="564" mass="65525">MTLEIFFTKLRSEIQNYNNGRSDSSAFIIWFLENFFRIDKDDAIGCVCDQKNDKGIDGIFLDDEEEIVYLIQSKFSPNDFQEQGDNDLRNFVGAKEWFKNEETLQNLLESTASRELKALVNGMSLIEKTHYKVILVFITNKKFNTHANEYINITDDYEFWDCESLLEKYTYFADNEVIFPDKDLYLTNKSLIEYNLPNQVKAKVYSIPAKELVKLEGIQDRTLFYKNVRYGVGKTRVNKSIKSSITNQSEHHNFFLYHNGITIICESLKTGENEDKITIGNYAVINGCQSMLTLYENKSHLTKNLSILTKIIELDPNSSLVKDITYYANNQNSISIKDLRSNDSVQKSLQKEFEELFDNKVLYNRKRGEDVSSFNTVIDKDFAAQLIAAFYQNKPHNTHLKQKLFGDDYNSIFSRNISADKIYLAYLVFSIVKSNASLLDNEKIRNYGLAIFFFTNVIKVLLEEDELGVEILKDPKSFVTENNERLKESIEKLWNLITPDINFDLEEYTAKNDGFLDYKNVFKNSVFVKTMSSKIKSDYVRLTRRNINDSFKEIYGSTLKETSL</sequence>
<evidence type="ECO:0000313" key="2">
    <source>
        <dbReference type="EMBL" id="MFD0963125.1"/>
    </source>
</evidence>
<protein>
    <submittedName>
        <fullName evidence="2">AIPR family protein</fullName>
    </submittedName>
</protein>